<keyword evidence="2" id="KW-0479">Metal-binding</keyword>
<dbReference type="GO" id="GO:0000151">
    <property type="term" value="C:ubiquitin ligase complex"/>
    <property type="evidence" value="ECO:0007669"/>
    <property type="project" value="TreeGrafter"/>
</dbReference>
<evidence type="ECO:0000313" key="9">
    <source>
        <dbReference type="EMBL" id="ELU01863.1"/>
    </source>
</evidence>
<evidence type="ECO:0000256" key="1">
    <source>
        <dbReference type="ARBA" id="ARBA00022679"/>
    </source>
</evidence>
<dbReference type="HOGENOM" id="CLU_639748_0_0_1"/>
<evidence type="ECO:0000256" key="4">
    <source>
        <dbReference type="ARBA" id="ARBA00022786"/>
    </source>
</evidence>
<dbReference type="PROSITE" id="PS00518">
    <property type="entry name" value="ZF_RING_1"/>
    <property type="match status" value="1"/>
</dbReference>
<dbReference type="PROSITE" id="PS50089">
    <property type="entry name" value="ZF_RING_2"/>
    <property type="match status" value="1"/>
</dbReference>
<reference evidence="9 11" key="2">
    <citation type="journal article" date="2013" name="Nature">
        <title>Insights into bilaterian evolution from three spiralian genomes.</title>
        <authorList>
            <person name="Simakov O."/>
            <person name="Marletaz F."/>
            <person name="Cho S.J."/>
            <person name="Edsinger-Gonzales E."/>
            <person name="Havlak P."/>
            <person name="Hellsten U."/>
            <person name="Kuo D.H."/>
            <person name="Larsson T."/>
            <person name="Lv J."/>
            <person name="Arendt D."/>
            <person name="Savage R."/>
            <person name="Osoegawa K."/>
            <person name="de Jong P."/>
            <person name="Grimwood J."/>
            <person name="Chapman J.A."/>
            <person name="Shapiro H."/>
            <person name="Aerts A."/>
            <person name="Otillar R.P."/>
            <person name="Terry A.Y."/>
            <person name="Boore J.L."/>
            <person name="Grigoriev I.V."/>
            <person name="Lindberg D.R."/>
            <person name="Seaver E.C."/>
            <person name="Weisblat D.A."/>
            <person name="Putnam N.H."/>
            <person name="Rokhsar D.S."/>
        </authorList>
    </citation>
    <scope>NUCLEOTIDE SEQUENCE</scope>
    <source>
        <strain evidence="9 11">I ESC-2004</strain>
    </source>
</reference>
<feature type="region of interest" description="Disordered" evidence="7">
    <location>
        <begin position="375"/>
        <end position="429"/>
    </location>
</feature>
<protein>
    <recommendedName>
        <fullName evidence="8">RING-type domain-containing protein</fullName>
    </recommendedName>
</protein>
<dbReference type="OMA" id="QHEDEWH"/>
<dbReference type="GO" id="GO:0035861">
    <property type="term" value="C:site of double-strand break"/>
    <property type="evidence" value="ECO:0007669"/>
    <property type="project" value="TreeGrafter"/>
</dbReference>
<dbReference type="InterPro" id="IPR017907">
    <property type="entry name" value="Znf_RING_CS"/>
</dbReference>
<dbReference type="Gene3D" id="3.30.40.10">
    <property type="entry name" value="Zinc/RING finger domain, C3HC4 (zinc finger)"/>
    <property type="match status" value="1"/>
</dbReference>
<feature type="compositionally biased region" description="Basic and acidic residues" evidence="7">
    <location>
        <begin position="381"/>
        <end position="392"/>
    </location>
</feature>
<feature type="compositionally biased region" description="Polar residues" evidence="7">
    <location>
        <begin position="71"/>
        <end position="91"/>
    </location>
</feature>
<dbReference type="OrthoDB" id="1630758at2759"/>
<dbReference type="GO" id="GO:0006511">
    <property type="term" value="P:ubiquitin-dependent protein catabolic process"/>
    <property type="evidence" value="ECO:0007669"/>
    <property type="project" value="TreeGrafter"/>
</dbReference>
<sequence length="429" mass="48361">MMTTPPPSPGSTLEQSFSAESDTRCKVTVTPLPCAENANSESNKSLRSKSPGLVSLPPIHLAPPLPPSPSRGTSRTASMPTLNIPMPSTSDTCATKTDRTYITNSFSVSPPSLGNRIPLQKPRSDVIGLINKTPRISRNINNTTILPEITEALACALFEAEDEHASEREAMSIQLTDKDQQLDELVAGNLHLCDSMQEDFWRQEVVHQEEMEMLRNEAVVTQMIQVFEPSDSLEHEATKMKLKEQEELAEIMTTSLQISEVVQEELLMQQAADQEELSLLKEKTMHAENKMKQSVEQQEKMKRTVKDAMESELVCPICHEYFVEATSLNCSHTFCAVCIDIWLQDNFECPQCRQDVDSRVRSRALDNHIDRLMDSVTEEEKEARTELKRQRAEYQPPEYQPPPDGGDDEDEVHDWIDPGDSSDFHDDDD</sequence>
<dbReference type="SMART" id="SM00184">
    <property type="entry name" value="RING"/>
    <property type="match status" value="1"/>
</dbReference>
<dbReference type="GO" id="GO:0005829">
    <property type="term" value="C:cytosol"/>
    <property type="evidence" value="ECO:0007669"/>
    <property type="project" value="TreeGrafter"/>
</dbReference>
<keyword evidence="4" id="KW-0833">Ubl conjugation pathway</keyword>
<feature type="compositionally biased region" description="Pro residues" evidence="7">
    <location>
        <begin position="60"/>
        <end position="69"/>
    </location>
</feature>
<dbReference type="EMBL" id="KB304598">
    <property type="protein sequence ID" value="ELU01863.1"/>
    <property type="molecule type" value="Genomic_DNA"/>
</dbReference>
<dbReference type="InterPro" id="IPR013083">
    <property type="entry name" value="Znf_RING/FYVE/PHD"/>
</dbReference>
<feature type="region of interest" description="Disordered" evidence="7">
    <location>
        <begin position="1"/>
        <end position="91"/>
    </location>
</feature>
<dbReference type="InterPro" id="IPR001841">
    <property type="entry name" value="Znf_RING"/>
</dbReference>
<keyword evidence="5" id="KW-0862">Zinc</keyword>
<dbReference type="SUPFAM" id="SSF57850">
    <property type="entry name" value="RING/U-box"/>
    <property type="match status" value="1"/>
</dbReference>
<keyword evidence="1" id="KW-0808">Transferase</keyword>
<dbReference type="PANTHER" id="PTHR15067:SF4">
    <property type="entry name" value="E3 UBIQUITIN-PROTEIN LIGASE RNF8"/>
    <property type="match status" value="1"/>
</dbReference>
<evidence type="ECO:0000256" key="7">
    <source>
        <dbReference type="SAM" id="MobiDB-lite"/>
    </source>
</evidence>
<reference evidence="11" key="1">
    <citation type="submission" date="2012-12" db="EMBL/GenBank/DDBJ databases">
        <authorList>
            <person name="Hellsten U."/>
            <person name="Grimwood J."/>
            <person name="Chapman J.A."/>
            <person name="Shapiro H."/>
            <person name="Aerts A."/>
            <person name="Otillar R.P."/>
            <person name="Terry A.Y."/>
            <person name="Boore J.L."/>
            <person name="Simakov O."/>
            <person name="Marletaz F."/>
            <person name="Cho S.-J."/>
            <person name="Edsinger-Gonzales E."/>
            <person name="Havlak P."/>
            <person name="Kuo D.-H."/>
            <person name="Larsson T."/>
            <person name="Lv J."/>
            <person name="Arendt D."/>
            <person name="Savage R."/>
            <person name="Osoegawa K."/>
            <person name="de Jong P."/>
            <person name="Lindberg D.R."/>
            <person name="Seaver E.C."/>
            <person name="Weisblat D.A."/>
            <person name="Putnam N.H."/>
            <person name="Grigoriev I.V."/>
            <person name="Rokhsar D.S."/>
        </authorList>
    </citation>
    <scope>NUCLEOTIDE SEQUENCE</scope>
    <source>
        <strain evidence="11">I ESC-2004</strain>
    </source>
</reference>
<keyword evidence="11" id="KW-1185">Reference proteome</keyword>
<gene>
    <name evidence="9" type="ORF">CAPTEDRAFT_191286</name>
</gene>
<evidence type="ECO:0000313" key="10">
    <source>
        <dbReference type="EnsemblMetazoa" id="CapteP191286"/>
    </source>
</evidence>
<accession>R7UDJ5</accession>
<organism evidence="9">
    <name type="scientific">Capitella teleta</name>
    <name type="common">Polychaete worm</name>
    <dbReference type="NCBI Taxonomy" id="283909"/>
    <lineage>
        <taxon>Eukaryota</taxon>
        <taxon>Metazoa</taxon>
        <taxon>Spiralia</taxon>
        <taxon>Lophotrochozoa</taxon>
        <taxon>Annelida</taxon>
        <taxon>Polychaeta</taxon>
        <taxon>Sedentaria</taxon>
        <taxon>Scolecida</taxon>
        <taxon>Capitellidae</taxon>
        <taxon>Capitella</taxon>
    </lineage>
</organism>
<dbReference type="GO" id="GO:0061630">
    <property type="term" value="F:ubiquitin protein ligase activity"/>
    <property type="evidence" value="ECO:0007669"/>
    <property type="project" value="TreeGrafter"/>
</dbReference>
<evidence type="ECO:0000256" key="5">
    <source>
        <dbReference type="ARBA" id="ARBA00022833"/>
    </source>
</evidence>
<evidence type="ECO:0000256" key="2">
    <source>
        <dbReference type="ARBA" id="ARBA00022723"/>
    </source>
</evidence>
<dbReference type="GO" id="GO:0042393">
    <property type="term" value="F:histone binding"/>
    <property type="evidence" value="ECO:0007669"/>
    <property type="project" value="TreeGrafter"/>
</dbReference>
<dbReference type="EMBL" id="AMQN01001688">
    <property type="status" value="NOT_ANNOTATED_CDS"/>
    <property type="molecule type" value="Genomic_DNA"/>
</dbReference>
<feature type="domain" description="RING-type" evidence="8">
    <location>
        <begin position="315"/>
        <end position="353"/>
    </location>
</feature>
<dbReference type="PANTHER" id="PTHR15067">
    <property type="entry name" value="E3 UBIQUITIN-PROTEIN LIGASE RNF8"/>
    <property type="match status" value="1"/>
</dbReference>
<dbReference type="GO" id="GO:0070936">
    <property type="term" value="P:protein K48-linked ubiquitination"/>
    <property type="evidence" value="ECO:0007669"/>
    <property type="project" value="TreeGrafter"/>
</dbReference>
<evidence type="ECO:0000259" key="8">
    <source>
        <dbReference type="PROSITE" id="PS50089"/>
    </source>
</evidence>
<dbReference type="GO" id="GO:0008270">
    <property type="term" value="F:zinc ion binding"/>
    <property type="evidence" value="ECO:0007669"/>
    <property type="project" value="UniProtKB-KW"/>
</dbReference>
<dbReference type="STRING" id="283909.R7UDJ5"/>
<evidence type="ECO:0000313" key="11">
    <source>
        <dbReference type="Proteomes" id="UP000014760"/>
    </source>
</evidence>
<dbReference type="Proteomes" id="UP000014760">
    <property type="component" value="Unassembled WGS sequence"/>
</dbReference>
<dbReference type="EnsemblMetazoa" id="CapteT191286">
    <property type="protein sequence ID" value="CapteP191286"/>
    <property type="gene ID" value="CapteG191286"/>
</dbReference>
<proteinExistence type="predicted"/>
<keyword evidence="3 6" id="KW-0863">Zinc-finger</keyword>
<reference evidence="10" key="3">
    <citation type="submission" date="2015-06" db="UniProtKB">
        <authorList>
            <consortium name="EnsemblMetazoa"/>
        </authorList>
    </citation>
    <scope>IDENTIFICATION</scope>
</reference>
<name>R7UDJ5_CAPTE</name>
<dbReference type="GO" id="GO:0006302">
    <property type="term" value="P:double-strand break repair"/>
    <property type="evidence" value="ECO:0007669"/>
    <property type="project" value="TreeGrafter"/>
</dbReference>
<evidence type="ECO:0000256" key="6">
    <source>
        <dbReference type="PROSITE-ProRule" id="PRU00175"/>
    </source>
</evidence>
<dbReference type="GO" id="GO:0005634">
    <property type="term" value="C:nucleus"/>
    <property type="evidence" value="ECO:0007669"/>
    <property type="project" value="TreeGrafter"/>
</dbReference>
<dbReference type="AlphaFoldDB" id="R7UDJ5"/>
<evidence type="ECO:0000256" key="3">
    <source>
        <dbReference type="ARBA" id="ARBA00022771"/>
    </source>
</evidence>
<dbReference type="Pfam" id="PF13923">
    <property type="entry name" value="zf-C3HC4_2"/>
    <property type="match status" value="1"/>
</dbReference>